<organism evidence="1 2">
    <name type="scientific">Mycolicibacterium lutetiense</name>
    <dbReference type="NCBI Taxonomy" id="1641992"/>
    <lineage>
        <taxon>Bacteria</taxon>
        <taxon>Bacillati</taxon>
        <taxon>Actinomycetota</taxon>
        <taxon>Actinomycetes</taxon>
        <taxon>Mycobacteriales</taxon>
        <taxon>Mycobacteriaceae</taxon>
        <taxon>Mycolicibacterium</taxon>
    </lineage>
</organism>
<evidence type="ECO:0000313" key="1">
    <source>
        <dbReference type="EMBL" id="MBP2452717.1"/>
    </source>
</evidence>
<evidence type="ECO:0000313" key="2">
    <source>
        <dbReference type="Proteomes" id="UP000694460"/>
    </source>
</evidence>
<sequence length="292" mass="31645">MATEDARHRYVRELVINDLQRRGMTVHPAPGDTPGDDRLATDTGTVLWLSNMHTRCREVPIDELPEAVRIEVDQFLAGLDAPPMSELPDAEFLAQMRTRLITPDTSGDLSLEYARPAFDGLVAELRRDLPTTVQTVSDSDVAGRDIDLVFQIGQRNTDAEPADAQALDHDVFALSGDSLFIASKALNMPRLIETVLDDVAPLGVLFSVPHRGLLFLHRVGTSTLEAAPFIASATVSAADNPLGGVVSYNTYFWYGGSVQPITRIDADNQSIALLVGGPFADALDQVAELPRG</sequence>
<protein>
    <submittedName>
        <fullName evidence="1">Uncharacterized protein</fullName>
    </submittedName>
</protein>
<keyword evidence="2" id="KW-1185">Reference proteome</keyword>
<dbReference type="EMBL" id="JAGIOP010000002">
    <property type="protein sequence ID" value="MBP2452717.1"/>
    <property type="molecule type" value="Genomic_DNA"/>
</dbReference>
<comment type="caution">
    <text evidence="1">The sequence shown here is derived from an EMBL/GenBank/DDBJ whole genome shotgun (WGS) entry which is preliminary data.</text>
</comment>
<dbReference type="Proteomes" id="UP000694460">
    <property type="component" value="Unassembled WGS sequence"/>
</dbReference>
<name>A0ABS4ZT78_9MYCO</name>
<dbReference type="RefSeq" id="WP_209917003.1">
    <property type="nucleotide sequence ID" value="NZ_JAGIOP010000002.1"/>
</dbReference>
<proteinExistence type="predicted"/>
<gene>
    <name evidence="1" type="ORF">JOF57_002630</name>
</gene>
<accession>A0ABS4ZT78</accession>
<reference evidence="1 2" key="1">
    <citation type="submission" date="2021-03" db="EMBL/GenBank/DDBJ databases">
        <title>Sequencing the genomes of 1000 actinobacteria strains.</title>
        <authorList>
            <person name="Klenk H.-P."/>
        </authorList>
    </citation>
    <scope>NUCLEOTIDE SEQUENCE [LARGE SCALE GENOMIC DNA]</scope>
    <source>
        <strain evidence="1 2">DSM 46713</strain>
    </source>
</reference>